<sequence length="202" mass="22564">MTPVQRGHDKDDEIVERELPKHWIRPGERLLFGCAPIRGYVAARIATDFRLPYEPVGPVPELDLGRCRWPLPADVEPDHWTDDPTVAFVVEAAHAEQQAVRLGDHLAHSRGEARLVLTSHRVAVIYTTRLFHTPAPGEPLFQTFAEQPSASVLGYSAPYAGRSVPPVQIIRVDFTDGSTLMLRDPLAGRRVGRARSRQSQPR</sequence>
<proteinExistence type="predicted"/>
<reference evidence="1" key="1">
    <citation type="submission" date="2023-03" db="EMBL/GenBank/DDBJ databases">
        <title>Actinoallomurus iriomotensis NBRC 103684.</title>
        <authorList>
            <person name="Ichikawa N."/>
            <person name="Sato H."/>
            <person name="Tonouchi N."/>
        </authorList>
    </citation>
    <scope>NUCLEOTIDE SEQUENCE</scope>
    <source>
        <strain evidence="1">NBRC 103684</strain>
    </source>
</reference>
<dbReference type="AlphaFoldDB" id="A0A9W6S5U7"/>
<dbReference type="Proteomes" id="UP001165074">
    <property type="component" value="Unassembled WGS sequence"/>
</dbReference>
<gene>
    <name evidence="1" type="ORF">Airi02_038740</name>
</gene>
<dbReference type="EMBL" id="BSTK01000005">
    <property type="protein sequence ID" value="GLY85945.1"/>
    <property type="molecule type" value="Genomic_DNA"/>
</dbReference>
<evidence type="ECO:0000313" key="1">
    <source>
        <dbReference type="EMBL" id="GLY85945.1"/>
    </source>
</evidence>
<dbReference type="RefSeq" id="WP_285573316.1">
    <property type="nucleotide sequence ID" value="NZ_BSTK01000005.1"/>
</dbReference>
<name>A0A9W6S5U7_9ACTN</name>
<comment type="caution">
    <text evidence="1">The sequence shown here is derived from an EMBL/GenBank/DDBJ whole genome shotgun (WGS) entry which is preliminary data.</text>
</comment>
<accession>A0A9W6S5U7</accession>
<organism evidence="1 2">
    <name type="scientific">Actinoallomurus iriomotensis</name>
    <dbReference type="NCBI Taxonomy" id="478107"/>
    <lineage>
        <taxon>Bacteria</taxon>
        <taxon>Bacillati</taxon>
        <taxon>Actinomycetota</taxon>
        <taxon>Actinomycetes</taxon>
        <taxon>Streptosporangiales</taxon>
        <taxon>Thermomonosporaceae</taxon>
        <taxon>Actinoallomurus</taxon>
    </lineage>
</organism>
<protein>
    <submittedName>
        <fullName evidence="1">Uncharacterized protein</fullName>
    </submittedName>
</protein>
<evidence type="ECO:0000313" key="2">
    <source>
        <dbReference type="Proteomes" id="UP001165074"/>
    </source>
</evidence>
<keyword evidence="2" id="KW-1185">Reference proteome</keyword>